<sequence>MAGIKRPHSSTTASTGVEDKESCDDPYISRGNQDIKESIEKYTKNIEELILKCHTIHPELNRSLKNRCNRLRERLTQLINPAKTDGNSTAISQICSQQ</sequence>
<gene>
    <name evidence="2" type="ORF">KQX54_014558</name>
</gene>
<evidence type="ECO:0000256" key="1">
    <source>
        <dbReference type="SAM" id="MobiDB-lite"/>
    </source>
</evidence>
<evidence type="ECO:0000313" key="2">
    <source>
        <dbReference type="EMBL" id="KAH0561205.1"/>
    </source>
</evidence>
<dbReference type="EMBL" id="JAHXZJ010000374">
    <property type="protein sequence ID" value="KAH0561205.1"/>
    <property type="molecule type" value="Genomic_DNA"/>
</dbReference>
<dbReference type="Proteomes" id="UP000826195">
    <property type="component" value="Unassembled WGS sequence"/>
</dbReference>
<protein>
    <submittedName>
        <fullName evidence="2">Uncharacterized protein</fullName>
    </submittedName>
</protein>
<keyword evidence="3" id="KW-1185">Reference proteome</keyword>
<dbReference type="AlphaFoldDB" id="A0AAV7IZE7"/>
<proteinExistence type="predicted"/>
<organism evidence="2 3">
    <name type="scientific">Cotesia glomerata</name>
    <name type="common">Lepidopteran parasitic wasp</name>
    <name type="synonym">Apanteles glomeratus</name>
    <dbReference type="NCBI Taxonomy" id="32391"/>
    <lineage>
        <taxon>Eukaryota</taxon>
        <taxon>Metazoa</taxon>
        <taxon>Ecdysozoa</taxon>
        <taxon>Arthropoda</taxon>
        <taxon>Hexapoda</taxon>
        <taxon>Insecta</taxon>
        <taxon>Pterygota</taxon>
        <taxon>Neoptera</taxon>
        <taxon>Endopterygota</taxon>
        <taxon>Hymenoptera</taxon>
        <taxon>Apocrita</taxon>
        <taxon>Ichneumonoidea</taxon>
        <taxon>Braconidae</taxon>
        <taxon>Microgastrinae</taxon>
        <taxon>Cotesia</taxon>
    </lineage>
</organism>
<name>A0AAV7IZE7_COTGL</name>
<evidence type="ECO:0000313" key="3">
    <source>
        <dbReference type="Proteomes" id="UP000826195"/>
    </source>
</evidence>
<comment type="caution">
    <text evidence="2">The sequence shown here is derived from an EMBL/GenBank/DDBJ whole genome shotgun (WGS) entry which is preliminary data.</text>
</comment>
<accession>A0AAV7IZE7</accession>
<feature type="region of interest" description="Disordered" evidence="1">
    <location>
        <begin position="1"/>
        <end position="35"/>
    </location>
</feature>
<reference evidence="2 3" key="1">
    <citation type="journal article" date="2021" name="J. Hered.">
        <title>A chromosome-level genome assembly of the parasitoid wasp, Cotesia glomerata (Hymenoptera: Braconidae).</title>
        <authorList>
            <person name="Pinto B.J."/>
            <person name="Weis J.J."/>
            <person name="Gamble T."/>
            <person name="Ode P.J."/>
            <person name="Paul R."/>
            <person name="Zaspel J.M."/>
        </authorList>
    </citation>
    <scope>NUCLEOTIDE SEQUENCE [LARGE SCALE GENOMIC DNA]</scope>
    <source>
        <strain evidence="2">CgM1</strain>
    </source>
</reference>